<gene>
    <name evidence="3" type="ORF">OUY24_00525</name>
</gene>
<keyword evidence="2" id="KW-0812">Transmembrane</keyword>
<reference evidence="3 4" key="1">
    <citation type="submission" date="2022-11" db="EMBL/GenBank/DDBJ databases">
        <title>Nonomuraea corallina sp. nov., a new species of the genus Nonomuraea isolated from sea side sediment in Thai sea.</title>
        <authorList>
            <person name="Ngamcharungchit C."/>
            <person name="Matsumoto A."/>
            <person name="Suriyachadkun C."/>
            <person name="Panbangred W."/>
            <person name="Inahashi Y."/>
            <person name="Intra B."/>
        </authorList>
    </citation>
    <scope>NUCLEOTIDE SEQUENCE [LARGE SCALE GENOMIC DNA]</scope>
    <source>
        <strain evidence="3 4">DSM 43553</strain>
    </source>
</reference>
<evidence type="ECO:0000313" key="3">
    <source>
        <dbReference type="EMBL" id="MDA0639099.1"/>
    </source>
</evidence>
<keyword evidence="2" id="KW-0472">Membrane</keyword>
<feature type="transmembrane region" description="Helical" evidence="2">
    <location>
        <begin position="12"/>
        <end position="30"/>
    </location>
</feature>
<evidence type="ECO:0000256" key="1">
    <source>
        <dbReference type="SAM" id="MobiDB-lite"/>
    </source>
</evidence>
<dbReference type="Proteomes" id="UP001212498">
    <property type="component" value="Unassembled WGS sequence"/>
</dbReference>
<accession>A0ABT4SPE9</accession>
<comment type="caution">
    <text evidence="3">The sequence shown here is derived from an EMBL/GenBank/DDBJ whole genome shotgun (WGS) entry which is preliminary data.</text>
</comment>
<feature type="transmembrane region" description="Helical" evidence="2">
    <location>
        <begin position="83"/>
        <end position="106"/>
    </location>
</feature>
<feature type="region of interest" description="Disordered" evidence="1">
    <location>
        <begin position="58"/>
        <end position="77"/>
    </location>
</feature>
<evidence type="ECO:0000256" key="2">
    <source>
        <dbReference type="SAM" id="Phobius"/>
    </source>
</evidence>
<sequence>MRDGGNSRRWLLVLASLTSLVMGVVAVLIGLEAMSWVASGVAAVFGVITASNEIARAGGDGPSDARTGGESSPNRPRRLTGQAWAAVLVGAMAVVFGAAVAFRLIVNPVGSETLTCPKPSDPITQAKVTSASTAAYPDLKIESFVYNVTYNGTDFMHLEATGRITGKVPEDQLLYPFGSADPKTRDAYGNAGVEGLFWGKDELIVPDQNGCWSKPQRRFGGYAGARGLTFYYHLGLVPHSQISCLDKVLSTKDAEDNGVEAADLTRCGVTLLGYAHIPTDPV</sequence>
<proteinExistence type="predicted"/>
<keyword evidence="2" id="KW-1133">Transmembrane helix</keyword>
<protein>
    <submittedName>
        <fullName evidence="3">Uncharacterized protein</fullName>
    </submittedName>
</protein>
<dbReference type="EMBL" id="JAPNUD010000001">
    <property type="protein sequence ID" value="MDA0639099.1"/>
    <property type="molecule type" value="Genomic_DNA"/>
</dbReference>
<evidence type="ECO:0000313" key="4">
    <source>
        <dbReference type="Proteomes" id="UP001212498"/>
    </source>
</evidence>
<name>A0ABT4SPE9_9ACTN</name>
<organism evidence="3 4">
    <name type="scientific">Nonomuraea ferruginea</name>
    <dbReference type="NCBI Taxonomy" id="46174"/>
    <lineage>
        <taxon>Bacteria</taxon>
        <taxon>Bacillati</taxon>
        <taxon>Actinomycetota</taxon>
        <taxon>Actinomycetes</taxon>
        <taxon>Streptosporangiales</taxon>
        <taxon>Streptosporangiaceae</taxon>
        <taxon>Nonomuraea</taxon>
    </lineage>
</organism>
<keyword evidence="4" id="KW-1185">Reference proteome</keyword>
<dbReference type="RefSeq" id="WP_271274721.1">
    <property type="nucleotide sequence ID" value="NZ_BAABFD010000019.1"/>
</dbReference>